<comment type="caution">
    <text evidence="3">The sequence shown here is derived from an EMBL/GenBank/DDBJ whole genome shotgun (WGS) entry which is preliminary data.</text>
</comment>
<keyword evidence="1" id="KW-0812">Transmembrane</keyword>
<evidence type="ECO:0000256" key="1">
    <source>
        <dbReference type="SAM" id="Phobius"/>
    </source>
</evidence>
<dbReference type="RefSeq" id="WP_376800325.1">
    <property type="nucleotide sequence ID" value="NZ_DBNB01000037.1"/>
</dbReference>
<keyword evidence="1" id="KW-1133">Transmembrane helix</keyword>
<sequence length="295" mass="30221">MVKRTGVGLAAALAAGIAYGSNAPFATLASRLGVPGSDAVLWRALLMLALTGGFALLARQRLKLRSSDIAPVLGLGLATGVTSIAYLSSVAFIPVSVAAILFYTYPLVILLLNPLIEGTPPDVSRLAIFAFAFLGIVLVVGPGFSALDIRGLGLALLASLGATAMFYFSARAMTSLTPASAAFWVHVIILPAALLVVLLTGGPVALPATPAFAGIFAVICGSYISGYVLQLLALSHISPAVAGLIFLAEPAVAILTAAVVLDERLTLTQGFGCIIVFTALVAATLLESWRQTTVS</sequence>
<protein>
    <recommendedName>
        <fullName evidence="2">EamA domain-containing protein</fullName>
    </recommendedName>
</protein>
<gene>
    <name evidence="3" type="ORF">A4S15_07900</name>
</gene>
<feature type="transmembrane region" description="Helical" evidence="1">
    <location>
        <begin position="211"/>
        <end position="234"/>
    </location>
</feature>
<feature type="transmembrane region" description="Helical" evidence="1">
    <location>
        <begin position="69"/>
        <end position="87"/>
    </location>
</feature>
<feature type="domain" description="EamA" evidence="2">
    <location>
        <begin position="150"/>
        <end position="282"/>
    </location>
</feature>
<evidence type="ECO:0000313" key="4">
    <source>
        <dbReference type="Proteomes" id="UP000192872"/>
    </source>
</evidence>
<dbReference type="InterPro" id="IPR000620">
    <property type="entry name" value="EamA_dom"/>
</dbReference>
<dbReference type="SUPFAM" id="SSF103481">
    <property type="entry name" value="Multidrug resistance efflux transporter EmrE"/>
    <property type="match status" value="2"/>
</dbReference>
<dbReference type="InterPro" id="IPR037185">
    <property type="entry name" value="EmrE-like"/>
</dbReference>
<organism evidence="3 4">
    <name type="scientific">Candidatus Raskinella chloraquaticus</name>
    <dbReference type="NCBI Taxonomy" id="1951219"/>
    <lineage>
        <taxon>Bacteria</taxon>
        <taxon>Pseudomonadati</taxon>
        <taxon>Pseudomonadota</taxon>
        <taxon>Alphaproteobacteria</taxon>
        <taxon>Hyphomicrobiales</taxon>
        <taxon>Phreatobacteraceae</taxon>
        <taxon>Candidatus Raskinella</taxon>
    </lineage>
</organism>
<feature type="transmembrane region" description="Helical" evidence="1">
    <location>
        <begin position="126"/>
        <end position="145"/>
    </location>
</feature>
<dbReference type="AlphaFoldDB" id="A0A1W9HZ53"/>
<feature type="transmembrane region" description="Helical" evidence="1">
    <location>
        <begin position="39"/>
        <end position="57"/>
    </location>
</feature>
<accession>A0A1W9HZ53</accession>
<feature type="transmembrane region" description="Helical" evidence="1">
    <location>
        <begin position="151"/>
        <end position="170"/>
    </location>
</feature>
<dbReference type="PANTHER" id="PTHR22911:SF137">
    <property type="entry name" value="SOLUTE CARRIER FAMILY 35 MEMBER G2-RELATED"/>
    <property type="match status" value="1"/>
</dbReference>
<feature type="transmembrane region" description="Helical" evidence="1">
    <location>
        <begin position="93"/>
        <end position="114"/>
    </location>
</feature>
<feature type="domain" description="EamA" evidence="2">
    <location>
        <begin position="8"/>
        <end position="140"/>
    </location>
</feature>
<dbReference type="Pfam" id="PF00892">
    <property type="entry name" value="EamA"/>
    <property type="match status" value="2"/>
</dbReference>
<dbReference type="PANTHER" id="PTHR22911">
    <property type="entry name" value="ACYL-MALONYL CONDENSING ENZYME-RELATED"/>
    <property type="match status" value="1"/>
</dbReference>
<name>A0A1W9HZ53_9HYPH</name>
<dbReference type="STRING" id="1827387.A4S15_07900"/>
<proteinExistence type="predicted"/>
<evidence type="ECO:0000259" key="2">
    <source>
        <dbReference type="Pfam" id="PF00892"/>
    </source>
</evidence>
<evidence type="ECO:0000313" key="3">
    <source>
        <dbReference type="EMBL" id="OQW52723.1"/>
    </source>
</evidence>
<reference evidence="3 4" key="1">
    <citation type="journal article" date="2017" name="Water Res.">
        <title>Comammox in drinking water systems.</title>
        <authorList>
            <person name="Wang Y."/>
            <person name="Ma L."/>
            <person name="Mao Y."/>
            <person name="Jiang X."/>
            <person name="Xia Y."/>
            <person name="Yu K."/>
            <person name="Li B."/>
            <person name="Zhang T."/>
        </authorList>
    </citation>
    <scope>NUCLEOTIDE SEQUENCE [LARGE SCALE GENOMIC DNA]</scope>
    <source>
        <strain evidence="3">SG_bin8</strain>
    </source>
</reference>
<feature type="transmembrane region" description="Helical" evidence="1">
    <location>
        <begin position="182"/>
        <end position="205"/>
    </location>
</feature>
<dbReference type="Proteomes" id="UP000192872">
    <property type="component" value="Unassembled WGS sequence"/>
</dbReference>
<dbReference type="EMBL" id="LWDL01000012">
    <property type="protein sequence ID" value="OQW52723.1"/>
    <property type="molecule type" value="Genomic_DNA"/>
</dbReference>
<keyword evidence="1" id="KW-0472">Membrane</keyword>
<dbReference type="GO" id="GO:0016020">
    <property type="term" value="C:membrane"/>
    <property type="evidence" value="ECO:0007669"/>
    <property type="project" value="InterPro"/>
</dbReference>
<feature type="transmembrane region" description="Helical" evidence="1">
    <location>
        <begin position="267"/>
        <end position="286"/>
    </location>
</feature>
<feature type="transmembrane region" description="Helical" evidence="1">
    <location>
        <begin position="241"/>
        <end position="261"/>
    </location>
</feature>